<organism evidence="2 3">
    <name type="scientific">Panagrellus redivivus</name>
    <name type="common">Microworm</name>
    <dbReference type="NCBI Taxonomy" id="6233"/>
    <lineage>
        <taxon>Eukaryota</taxon>
        <taxon>Metazoa</taxon>
        <taxon>Ecdysozoa</taxon>
        <taxon>Nematoda</taxon>
        <taxon>Chromadorea</taxon>
        <taxon>Rhabditida</taxon>
        <taxon>Tylenchina</taxon>
        <taxon>Panagrolaimomorpha</taxon>
        <taxon>Panagrolaimoidea</taxon>
        <taxon>Panagrolaimidae</taxon>
        <taxon>Panagrellus</taxon>
    </lineage>
</organism>
<sequence>MRLYLAAQPPRSRSPDSGKEKLSATTNGNSILASVHGSKQVGIFGQVYLKSPGNLPPASLAGPSPFGRWPSVL</sequence>
<keyword evidence="2" id="KW-1185">Reference proteome</keyword>
<dbReference type="Proteomes" id="UP000492821">
    <property type="component" value="Unassembled WGS sequence"/>
</dbReference>
<evidence type="ECO:0000313" key="2">
    <source>
        <dbReference type="Proteomes" id="UP000492821"/>
    </source>
</evidence>
<protein>
    <submittedName>
        <fullName evidence="3">Uncharacterized protein</fullName>
    </submittedName>
</protein>
<dbReference type="AlphaFoldDB" id="A0A7E4VQY0"/>
<proteinExistence type="predicted"/>
<name>A0A7E4VQY0_PANRE</name>
<evidence type="ECO:0000313" key="3">
    <source>
        <dbReference type="WBParaSite" id="Pan_g24090.t1"/>
    </source>
</evidence>
<evidence type="ECO:0000256" key="1">
    <source>
        <dbReference type="SAM" id="MobiDB-lite"/>
    </source>
</evidence>
<reference evidence="3" key="2">
    <citation type="submission" date="2020-10" db="UniProtKB">
        <authorList>
            <consortium name="WormBaseParasite"/>
        </authorList>
    </citation>
    <scope>IDENTIFICATION</scope>
</reference>
<feature type="region of interest" description="Disordered" evidence="1">
    <location>
        <begin position="1"/>
        <end position="25"/>
    </location>
</feature>
<reference evidence="2" key="1">
    <citation type="journal article" date="2013" name="Genetics">
        <title>The draft genome and transcriptome of Panagrellus redivivus are shaped by the harsh demands of a free-living lifestyle.</title>
        <authorList>
            <person name="Srinivasan J."/>
            <person name="Dillman A.R."/>
            <person name="Macchietto M.G."/>
            <person name="Heikkinen L."/>
            <person name="Lakso M."/>
            <person name="Fracchia K.M."/>
            <person name="Antoshechkin I."/>
            <person name="Mortazavi A."/>
            <person name="Wong G."/>
            <person name="Sternberg P.W."/>
        </authorList>
    </citation>
    <scope>NUCLEOTIDE SEQUENCE [LARGE SCALE GENOMIC DNA]</scope>
    <source>
        <strain evidence="2">MT8872</strain>
    </source>
</reference>
<accession>A0A7E4VQY0</accession>
<dbReference type="WBParaSite" id="Pan_g24090.t1">
    <property type="protein sequence ID" value="Pan_g24090.t1"/>
    <property type="gene ID" value="Pan_g24090"/>
</dbReference>
<feature type="compositionally biased region" description="Basic and acidic residues" evidence="1">
    <location>
        <begin position="13"/>
        <end position="22"/>
    </location>
</feature>